<dbReference type="Gene3D" id="3.40.250.10">
    <property type="entry name" value="Rhodanese-like domain"/>
    <property type="match status" value="2"/>
</dbReference>
<dbReference type="CDD" id="cd01448">
    <property type="entry name" value="TST_Repeat_1"/>
    <property type="match status" value="1"/>
</dbReference>
<dbReference type="InterPro" id="IPR001763">
    <property type="entry name" value="Rhodanese-like_dom"/>
</dbReference>
<feature type="domain" description="Rhodanese" evidence="4">
    <location>
        <begin position="70"/>
        <end position="159"/>
    </location>
</feature>
<dbReference type="AlphaFoldDB" id="K1LMB6"/>
<evidence type="ECO:0000313" key="6">
    <source>
        <dbReference type="Proteomes" id="UP000005147"/>
    </source>
</evidence>
<dbReference type="GO" id="GO:0004792">
    <property type="term" value="F:thiosulfate-cyanide sulfurtransferase activity"/>
    <property type="evidence" value="ECO:0007669"/>
    <property type="project" value="UniProtKB-EC"/>
</dbReference>
<comment type="caution">
    <text evidence="5">The sequence shown here is derived from an EMBL/GenBank/DDBJ whole genome shotgun (WGS) entry which is preliminary data.</text>
</comment>
<keyword evidence="2" id="KW-0677">Repeat</keyword>
<dbReference type="PATRIC" id="fig|883112.3.peg.940"/>
<protein>
    <recommendedName>
        <fullName evidence="1">thiosulfate sulfurtransferase</fullName>
        <ecNumber evidence="1">2.8.1.1</ecNumber>
    </recommendedName>
</protein>
<dbReference type="EMBL" id="AGZE01000026">
    <property type="protein sequence ID" value="EKB55756.1"/>
    <property type="molecule type" value="Genomic_DNA"/>
</dbReference>
<dbReference type="InterPro" id="IPR051126">
    <property type="entry name" value="Thiosulfate_sulfurtransferase"/>
</dbReference>
<dbReference type="STRING" id="883112.HMPREF9707_00943"/>
<evidence type="ECO:0000256" key="2">
    <source>
        <dbReference type="ARBA" id="ARBA00022737"/>
    </source>
</evidence>
<evidence type="ECO:0000256" key="1">
    <source>
        <dbReference type="ARBA" id="ARBA00012245"/>
    </source>
</evidence>
<dbReference type="PANTHER" id="PTHR43855:SF1">
    <property type="entry name" value="THIOSULFATE SULFURTRANSFERASE"/>
    <property type="match status" value="1"/>
</dbReference>
<comment type="catalytic activity">
    <reaction evidence="3">
        <text>thiosulfate + hydrogen cyanide = thiocyanate + sulfite + 2 H(+)</text>
        <dbReference type="Rhea" id="RHEA:16881"/>
        <dbReference type="ChEBI" id="CHEBI:15378"/>
        <dbReference type="ChEBI" id="CHEBI:17359"/>
        <dbReference type="ChEBI" id="CHEBI:18022"/>
        <dbReference type="ChEBI" id="CHEBI:18407"/>
        <dbReference type="ChEBI" id="CHEBI:33542"/>
        <dbReference type="EC" id="2.8.1.1"/>
    </reaction>
</comment>
<name>K1LMB6_9LACT</name>
<dbReference type="EC" id="2.8.1.1" evidence="1"/>
<evidence type="ECO:0000256" key="3">
    <source>
        <dbReference type="ARBA" id="ARBA00047549"/>
    </source>
</evidence>
<dbReference type="SMART" id="SM00450">
    <property type="entry name" value="RHOD"/>
    <property type="match status" value="2"/>
</dbReference>
<keyword evidence="6" id="KW-1185">Reference proteome</keyword>
<dbReference type="PANTHER" id="PTHR43855">
    <property type="entry name" value="THIOSULFATE SULFURTRANSFERASE"/>
    <property type="match status" value="1"/>
</dbReference>
<dbReference type="RefSeq" id="WP_006701590.1">
    <property type="nucleotide sequence ID" value="NZ_JH932301.1"/>
</dbReference>
<dbReference type="HOGENOM" id="CLU_031618_2_1_9"/>
<dbReference type="eggNOG" id="COG2897">
    <property type="taxonomic scope" value="Bacteria"/>
</dbReference>
<dbReference type="SUPFAM" id="SSF52821">
    <property type="entry name" value="Rhodanese/Cell cycle control phosphatase"/>
    <property type="match status" value="2"/>
</dbReference>
<sequence>MINYGISLGKSNNVNSNDFFVTADWLHKKIEEGGQDIVILDFSYNNSIQNEDARKKLSQMDASHPFHRKYEEKHIPTAIPIFIGEIEDKETFNIKDANIIKEVLQNKGISTDKTVVVYSDDQCIAAYVVFIIYWLGIDNVKFLDGGLIGWEEKGYNFEEGINVAAEPGKIDIQVPKRPNILLKTPDDLLKAKQQNPDIIIASVRNWQEYLNEISGYSYVTTSDNMEVAGAVYAKSSYHNDCAYFVNKEFVYDSPEAMKSWREWGINPSEEIVFYCGGGYRAALVFFIAKTLGFDKVRMFQGGSFQWNKYHRINPKKYPVQVGDPRTNKFKIIDG</sequence>
<dbReference type="PROSITE" id="PS50206">
    <property type="entry name" value="RHODANESE_3"/>
    <property type="match status" value="2"/>
</dbReference>
<dbReference type="InterPro" id="IPR036873">
    <property type="entry name" value="Rhodanese-like_dom_sf"/>
</dbReference>
<feature type="domain" description="Rhodanese" evidence="4">
    <location>
        <begin position="260"/>
        <end position="308"/>
    </location>
</feature>
<gene>
    <name evidence="5" type="ORF">HMPREF9707_00943</name>
</gene>
<dbReference type="Proteomes" id="UP000005147">
    <property type="component" value="Unassembled WGS sequence"/>
</dbReference>
<dbReference type="Pfam" id="PF00581">
    <property type="entry name" value="Rhodanese"/>
    <property type="match status" value="2"/>
</dbReference>
<reference evidence="5 6" key="1">
    <citation type="submission" date="2012-07" db="EMBL/GenBank/DDBJ databases">
        <title>The Genome Sequence of Facklamia ignava CCUG 37419.</title>
        <authorList>
            <consortium name="The Broad Institute Genome Sequencing Platform"/>
            <person name="Earl A."/>
            <person name="Ward D."/>
            <person name="Feldgarden M."/>
            <person name="Gevers D."/>
            <person name="Huys G."/>
            <person name="Walker B."/>
            <person name="Young S.K."/>
            <person name="Zeng Q."/>
            <person name="Gargeya S."/>
            <person name="Fitzgerald M."/>
            <person name="Haas B."/>
            <person name="Abouelleil A."/>
            <person name="Alvarado L."/>
            <person name="Arachchi H.M."/>
            <person name="Berlin A.M."/>
            <person name="Chapman S.B."/>
            <person name="Goldberg J."/>
            <person name="Griggs A."/>
            <person name="Gujja S."/>
            <person name="Hansen M."/>
            <person name="Howarth C."/>
            <person name="Imamovic A."/>
            <person name="Larimer J."/>
            <person name="McCowen C."/>
            <person name="Montmayeur A."/>
            <person name="Murphy C."/>
            <person name="Neiman D."/>
            <person name="Pearson M."/>
            <person name="Priest M."/>
            <person name="Roberts A."/>
            <person name="Saif S."/>
            <person name="Shea T."/>
            <person name="Sisk P."/>
            <person name="Sykes S."/>
            <person name="Wortman J."/>
            <person name="Nusbaum C."/>
            <person name="Birren B."/>
        </authorList>
    </citation>
    <scope>NUCLEOTIDE SEQUENCE [LARGE SCALE GENOMIC DNA]</scope>
    <source>
        <strain evidence="5 6">CCUG 37419</strain>
    </source>
</reference>
<proteinExistence type="predicted"/>
<evidence type="ECO:0000313" key="5">
    <source>
        <dbReference type="EMBL" id="EKB55756.1"/>
    </source>
</evidence>
<organism evidence="5 6">
    <name type="scientific">Falseniella ignava CCUG 37419</name>
    <dbReference type="NCBI Taxonomy" id="883112"/>
    <lineage>
        <taxon>Bacteria</taxon>
        <taxon>Bacillati</taxon>
        <taxon>Bacillota</taxon>
        <taxon>Bacilli</taxon>
        <taxon>Lactobacillales</taxon>
        <taxon>Aerococcaceae</taxon>
        <taxon>Falseniella</taxon>
    </lineage>
</organism>
<evidence type="ECO:0000259" key="4">
    <source>
        <dbReference type="PROSITE" id="PS50206"/>
    </source>
</evidence>
<accession>K1LMB6</accession>